<keyword evidence="7" id="KW-1185">Reference proteome</keyword>
<reference evidence="6 7" key="1">
    <citation type="submission" date="2019-10" db="EMBL/GenBank/DDBJ databases">
        <title>Rudanella paleaurantiibacter sp. nov., isolated from sludge.</title>
        <authorList>
            <person name="Xu S.Q."/>
        </authorList>
    </citation>
    <scope>NUCLEOTIDE SEQUENCE [LARGE SCALE GENOMIC DNA]</scope>
    <source>
        <strain evidence="6 7">HX-22-17</strain>
    </source>
</reference>
<dbReference type="InterPro" id="IPR001258">
    <property type="entry name" value="NHL_repeat"/>
</dbReference>
<accession>A0A7J5TRN8</accession>
<evidence type="ECO:0000256" key="1">
    <source>
        <dbReference type="ARBA" id="ARBA00022737"/>
    </source>
</evidence>
<feature type="repeat" description="NHL" evidence="2">
    <location>
        <begin position="1459"/>
        <end position="1493"/>
    </location>
</feature>
<dbReference type="Gene3D" id="2.120.10.30">
    <property type="entry name" value="TolB, C-terminal domain"/>
    <property type="match status" value="4"/>
</dbReference>
<feature type="signal peptide" evidence="3">
    <location>
        <begin position="1"/>
        <end position="21"/>
    </location>
</feature>
<dbReference type="Gene3D" id="2.40.10.500">
    <property type="match status" value="2"/>
</dbReference>
<feature type="domain" description="Ig-like" evidence="5">
    <location>
        <begin position="1608"/>
        <end position="1690"/>
    </location>
</feature>
<dbReference type="PROSITE" id="PS51125">
    <property type="entry name" value="NHL"/>
    <property type="match status" value="8"/>
</dbReference>
<dbReference type="Pfam" id="PF19081">
    <property type="entry name" value="Ig_7"/>
    <property type="match status" value="2"/>
</dbReference>
<dbReference type="GO" id="GO:0008270">
    <property type="term" value="F:zinc ion binding"/>
    <property type="evidence" value="ECO:0007669"/>
    <property type="project" value="UniProtKB-KW"/>
</dbReference>
<dbReference type="SUPFAM" id="SSF49299">
    <property type="entry name" value="PKD domain"/>
    <property type="match status" value="2"/>
</dbReference>
<dbReference type="CDD" id="cd05819">
    <property type="entry name" value="NHL"/>
    <property type="match status" value="2"/>
</dbReference>
<dbReference type="InterPro" id="IPR044023">
    <property type="entry name" value="Ig_7"/>
</dbReference>
<evidence type="ECO:0000256" key="2">
    <source>
        <dbReference type="PROSITE-ProRule" id="PRU00504"/>
    </source>
</evidence>
<comment type="caution">
    <text evidence="6">The sequence shown here is derived from an EMBL/GenBank/DDBJ whole genome shotgun (WGS) entry which is preliminary data.</text>
</comment>
<feature type="repeat" description="NHL" evidence="2">
    <location>
        <begin position="1362"/>
        <end position="1398"/>
    </location>
</feature>
<dbReference type="SMART" id="SM00409">
    <property type="entry name" value="IG"/>
    <property type="match status" value="1"/>
</dbReference>
<evidence type="ECO:0000313" key="7">
    <source>
        <dbReference type="Proteomes" id="UP000488299"/>
    </source>
</evidence>
<sequence>MTRICTLLLLFCCLLHLQAYSQKWFYANFTMGNNPMEATTLQVNQGQTYTLQSTTTYICQYINYNWRVAPSTDVTLSSTNIAQPTIRFDRPGTYYMWFSAYTYSQSVNFICDLMNDQDEVFKTIKVAYNQPVAEFRTNGTIVTNTAVPMGTDVAFTDASSNFPTEWGWGISPATGWSFVNSSNSSQSPVVRFTTPGVYTVSLTATNPAGTNTRTKVNHITVTGTPPVAAFSANGNSGNQLAIGQNTTVNFTDASTNSPTIWSWNITPASGWYFSSGSSTSQNPSVSFSTPGYYTVALTASNAYGSNTVTKSNLIATYPPPPVVSSYPAYCQGAPSSPLVASGTNLRWYTVASGGTGSTVAPTPSTNSVGTTTYYVSQLVNGLESNRTRIDVTVNAIPNAPTVTSSLSFCQGATIDPLTAIGASGSSLRWYTTPTGGSGSTVAPTPSTGSLGSTTYYVSQVLNGCESSRSAITATISNQLPLPTVSISGSLSFCTGTGTGLTAISNMSGVKYRWMTGLITPSVTATTAGIFSVTGTAPSGCTASSSVTVTSFQTPSVSIATSQEPGSTTLTATSTSPNITYSWNTGATTPSITVTASGPYSVTGTAPNSCTVTSTTSVTITSLTVAISGNLSVCTGGSTILTATSNAINPSYRWSTGETTSALTVSPTATSAYAVTVTSGPARAVASTSVLFFTRPVLSLSTLSSSTAPGSATLSVSSSQLLSRLDWLKDGTTVSSSPYSLTTLIATVGGGNGQGSGANQFNFPYDIFVDGGGNVLVADRNNHRIQKWAPGATTGVTVAGGNGAGAGANQLASPLDIFIDASGNLYIADQDNHRIQKWAPGATSGVTVAGGNGAGSAANQLSSPSGVFVDAEGNVFVADVRNNRVQRWAPGATIGMTVAGGNGAGSGANQLNGAAAVFVDGSGNIFVVDAGNHRIQRWAIGATVGVTVAGGNGAGSAANQLNQPLGVFVDKRGNVLVADHFNYRIQRWAPGGSSGETVAGGNGVGSGVTQLNLPTGVVVDDDGNVFVVDHANHRIQRWTTRDLIIRNTFVPTQEGQYQARGQSANGCLATSNSVFIGQPISVSISGSLSICAGTSTTLTASSNSPSVTFRWSNGATTAANVILPTTTTTYSVTATNPGGQAITSVTIQVGQVPVLSLSNLSNSSTPGSATLSVNSSLPLSRLDWLRDGTVVSSAPYSLTASGTGATVAGGNGQGSAANQFFKPVAVWSDSQGNLLVADQLNFRVQRWAPGATSGVTVAGGNGLGSAANQLRPSAVFVDAQNNLYVADDYNHRVQWWPSGGTAGITVAGGNGLGSAANQLNNPRGLYVDGQGNVFVSDANNHRIQRWAPGATAGVTIAGGNGQGSAANQLNYPWGVYVNGQGNLYVSDQNNFRVQRWAPGATSGTTVAGGNGQGLGPANLNGPSGLFVDNGGTITVSDYTNNRIQRWAPGATIGVTVAGGDTYGSAANQLAGPWGVYVNGQGAIFVADRDNNRVQRWEIPVELTTSNTYVPTQEGSYQASGQLANGCQATSNILTIGQPISVSISGNTSLCNGASTTLTATANVTGATFRWNTGVTSATILASASDVYSVTATAPGGATATQTVTVFTQPQITAQPPASLTLCAGGPLSVSVGVSGTAVAYQWYKGSLSSPLGSQTSAVLSLTTLTSADAGTYFCVISTPCGNLTSQTLQLSVGQGPLTSVKTGSWNDPMVWSCNRVPTVTDIVILRHPVSLPASYQAQVQRIVYEIGGSTILATGAKVSFQP</sequence>
<dbReference type="CDD" id="cd00146">
    <property type="entry name" value="PKD"/>
    <property type="match status" value="1"/>
</dbReference>
<organism evidence="6 7">
    <name type="scientific">Rudanella paleaurantiibacter</name>
    <dbReference type="NCBI Taxonomy" id="2614655"/>
    <lineage>
        <taxon>Bacteria</taxon>
        <taxon>Pseudomonadati</taxon>
        <taxon>Bacteroidota</taxon>
        <taxon>Cytophagia</taxon>
        <taxon>Cytophagales</taxon>
        <taxon>Cytophagaceae</taxon>
        <taxon>Rudanella</taxon>
    </lineage>
</organism>
<dbReference type="SUPFAM" id="SSF63829">
    <property type="entry name" value="Calcium-dependent phosphotriesterase"/>
    <property type="match status" value="1"/>
</dbReference>
<feature type="domain" description="PKD" evidence="4">
    <location>
        <begin position="247"/>
        <end position="314"/>
    </location>
</feature>
<dbReference type="PROSITE" id="PS50093">
    <property type="entry name" value="PKD"/>
    <property type="match status" value="2"/>
</dbReference>
<evidence type="ECO:0000313" key="6">
    <source>
        <dbReference type="EMBL" id="KAB7725384.1"/>
    </source>
</evidence>
<gene>
    <name evidence="6" type="ORF">F5984_26245</name>
</gene>
<dbReference type="InterPro" id="IPR035986">
    <property type="entry name" value="PKD_dom_sf"/>
</dbReference>
<dbReference type="PANTHER" id="PTHR24104:SF25">
    <property type="entry name" value="PROTEIN LIN-41"/>
    <property type="match status" value="1"/>
</dbReference>
<feature type="repeat" description="NHL" evidence="2">
    <location>
        <begin position="1009"/>
        <end position="1040"/>
    </location>
</feature>
<dbReference type="InterPro" id="IPR000601">
    <property type="entry name" value="PKD_dom"/>
</dbReference>
<dbReference type="PROSITE" id="PS50835">
    <property type="entry name" value="IG_LIKE"/>
    <property type="match status" value="2"/>
</dbReference>
<keyword evidence="3" id="KW-0732">Signal</keyword>
<protein>
    <submittedName>
        <fullName evidence="6">PKD domain-containing protein</fullName>
    </submittedName>
</protein>
<dbReference type="InterPro" id="IPR003599">
    <property type="entry name" value="Ig_sub"/>
</dbReference>
<feature type="repeat" description="NHL" evidence="2">
    <location>
        <begin position="954"/>
        <end position="990"/>
    </location>
</feature>
<dbReference type="EMBL" id="WELI01000024">
    <property type="protein sequence ID" value="KAB7725384.1"/>
    <property type="molecule type" value="Genomic_DNA"/>
</dbReference>
<dbReference type="SUPFAM" id="SSF101898">
    <property type="entry name" value="NHL repeat"/>
    <property type="match status" value="2"/>
</dbReference>
<dbReference type="SMART" id="SM00089">
    <property type="entry name" value="PKD"/>
    <property type="match status" value="3"/>
</dbReference>
<feature type="chain" id="PRO_5029635907" evidence="3">
    <location>
        <begin position="22"/>
        <end position="1761"/>
    </location>
</feature>
<dbReference type="InterPro" id="IPR013783">
    <property type="entry name" value="Ig-like_fold"/>
</dbReference>
<evidence type="ECO:0000259" key="5">
    <source>
        <dbReference type="PROSITE" id="PS50835"/>
    </source>
</evidence>
<feature type="repeat" description="NHL" evidence="2">
    <location>
        <begin position="1312"/>
        <end position="1348"/>
    </location>
</feature>
<dbReference type="Proteomes" id="UP000488299">
    <property type="component" value="Unassembled WGS sequence"/>
</dbReference>
<name>A0A7J5TRN8_9BACT</name>
<proteinExistence type="predicted"/>
<feature type="domain" description="Ig-like" evidence="5">
    <location>
        <begin position="554"/>
        <end position="620"/>
    </location>
</feature>
<dbReference type="SUPFAM" id="SSF48726">
    <property type="entry name" value="Immunoglobulin"/>
    <property type="match status" value="1"/>
</dbReference>
<dbReference type="Pfam" id="PF01436">
    <property type="entry name" value="NHL"/>
    <property type="match status" value="6"/>
</dbReference>
<feature type="domain" description="PKD" evidence="4">
    <location>
        <begin position="136"/>
        <end position="222"/>
    </location>
</feature>
<dbReference type="Gene3D" id="2.60.40.10">
    <property type="entry name" value="Immunoglobulins"/>
    <property type="match status" value="3"/>
</dbReference>
<keyword evidence="1" id="KW-0677">Repeat</keyword>
<feature type="repeat" description="NHL" evidence="2">
    <location>
        <begin position="804"/>
        <end position="840"/>
    </location>
</feature>
<dbReference type="InterPro" id="IPR011042">
    <property type="entry name" value="6-blade_b-propeller_TolB-like"/>
</dbReference>
<dbReference type="InterPro" id="IPR050952">
    <property type="entry name" value="TRIM-NHL_E3_ligases"/>
</dbReference>
<dbReference type="InterPro" id="IPR022409">
    <property type="entry name" value="PKD/Chitinase_dom"/>
</dbReference>
<dbReference type="PANTHER" id="PTHR24104">
    <property type="entry name" value="E3 UBIQUITIN-PROTEIN LIGASE NHLRC1-RELATED"/>
    <property type="match status" value="1"/>
</dbReference>
<dbReference type="Pfam" id="PF00801">
    <property type="entry name" value="PKD"/>
    <property type="match status" value="1"/>
</dbReference>
<feature type="repeat" description="NHL" evidence="2">
    <location>
        <begin position="854"/>
        <end position="890"/>
    </location>
</feature>
<feature type="repeat" description="NHL" evidence="2">
    <location>
        <begin position="754"/>
        <end position="790"/>
    </location>
</feature>
<dbReference type="InterPro" id="IPR007110">
    <property type="entry name" value="Ig-like_dom"/>
</dbReference>
<dbReference type="InterPro" id="IPR036179">
    <property type="entry name" value="Ig-like_dom_sf"/>
</dbReference>
<evidence type="ECO:0000256" key="3">
    <source>
        <dbReference type="SAM" id="SignalP"/>
    </source>
</evidence>
<evidence type="ECO:0000259" key="4">
    <source>
        <dbReference type="PROSITE" id="PS50093"/>
    </source>
</evidence>